<proteinExistence type="predicted"/>
<evidence type="ECO:0000256" key="1">
    <source>
        <dbReference type="SAM" id="MobiDB-lite"/>
    </source>
</evidence>
<feature type="region of interest" description="Disordered" evidence="1">
    <location>
        <begin position="322"/>
        <end position="345"/>
    </location>
</feature>
<dbReference type="RefSeq" id="WP_386432398.1">
    <property type="nucleotide sequence ID" value="NZ_JBHSBB010000014.1"/>
</dbReference>
<dbReference type="Pfam" id="PF05108">
    <property type="entry name" value="T7SS_ESX1_EccB"/>
    <property type="match status" value="1"/>
</dbReference>
<dbReference type="NCBIfam" id="TIGR03919">
    <property type="entry name" value="T7SS_EccB"/>
    <property type="match status" value="1"/>
</dbReference>
<organism evidence="3 4">
    <name type="scientific">Streptomyces polygonati</name>
    <dbReference type="NCBI Taxonomy" id="1617087"/>
    <lineage>
        <taxon>Bacteria</taxon>
        <taxon>Bacillati</taxon>
        <taxon>Actinomycetota</taxon>
        <taxon>Actinomycetes</taxon>
        <taxon>Kitasatosporales</taxon>
        <taxon>Streptomycetaceae</taxon>
        <taxon>Streptomyces</taxon>
    </lineage>
</organism>
<dbReference type="Gene3D" id="3.30.2390.20">
    <property type="entry name" value="Type VII secretion system EccB, repeat 1 domain"/>
    <property type="match status" value="1"/>
</dbReference>
<sequence length="493" mass="48809">MQSKRDQVQAHSFVMSRLAAGMLLADPDAPETPLGRTTRGAFAGVIVAVLVAAGALVYGLIVPGGNDSWRSAGTLVVNKDTGARYLYAGGALRPVRNYASALLIAGSELKVRDLRGTSLRGTPIGPPLGVPGAPESVPPAGDLDRGPWQVCSTLTASGAAVTTLRVARSADGVPVGVRQGLLVRGPDRTTYLVWQGSRLRLDEKSGAAISLGYGAVTPRPVSAAFLDTLVAGPDLAAPRVPGLGTAGPALGSAPGRVGQVFRYSVSGSGAPTYYQLRREGLVPVTATDATLALGDPATRAAYRDGSPSAVAIGADQVRQHLAPGAAGRAPASTGAPATPPKAAAVPDGQAACAQALPGPDGTRVSTVLLPLAALGPVAVSGDVPASAACLPVDGVVVTPGRGALVRALGADGAPAGDTTYFVADNGEKYRLPTRAAVAALGFSGAEATALPSPLLAMLPSGPDLSPQSAAGAGAATTGPACAAPVSGPSAAKR</sequence>
<keyword evidence="4" id="KW-1185">Reference proteome</keyword>
<reference evidence="4" key="1">
    <citation type="journal article" date="2019" name="Int. J. Syst. Evol. Microbiol.">
        <title>The Global Catalogue of Microorganisms (GCM) 10K type strain sequencing project: providing services to taxonomists for standard genome sequencing and annotation.</title>
        <authorList>
            <consortium name="The Broad Institute Genomics Platform"/>
            <consortium name="The Broad Institute Genome Sequencing Center for Infectious Disease"/>
            <person name="Wu L."/>
            <person name="Ma J."/>
        </authorList>
    </citation>
    <scope>NUCLEOTIDE SEQUENCE [LARGE SCALE GENOMIC DNA]</scope>
    <source>
        <strain evidence="4">CGMCC 4.7237</strain>
    </source>
</reference>
<dbReference type="EMBL" id="JBHSBB010000014">
    <property type="protein sequence ID" value="MFC4034381.1"/>
    <property type="molecule type" value="Genomic_DNA"/>
</dbReference>
<keyword evidence="2" id="KW-0472">Membrane</keyword>
<dbReference type="Proteomes" id="UP001595765">
    <property type="component" value="Unassembled WGS sequence"/>
</dbReference>
<accession>A0ABV8HX11</accession>
<protein>
    <submittedName>
        <fullName evidence="3">Type VII secretion protein EccB</fullName>
    </submittedName>
</protein>
<dbReference type="InterPro" id="IPR007795">
    <property type="entry name" value="T7SS_EccB"/>
</dbReference>
<feature type="compositionally biased region" description="Low complexity" evidence="1">
    <location>
        <begin position="469"/>
        <end position="484"/>
    </location>
</feature>
<dbReference type="PANTHER" id="PTHR40765">
    <property type="entry name" value="ESX-2 SECRETION SYSTEM ATPASE ECCB2"/>
    <property type="match status" value="1"/>
</dbReference>
<evidence type="ECO:0000256" key="2">
    <source>
        <dbReference type="SAM" id="Phobius"/>
    </source>
</evidence>
<feature type="transmembrane region" description="Helical" evidence="2">
    <location>
        <begin position="41"/>
        <end position="61"/>
    </location>
</feature>
<keyword evidence="2" id="KW-1133">Transmembrane helix</keyword>
<name>A0ABV8HX11_9ACTN</name>
<comment type="caution">
    <text evidence="3">The sequence shown here is derived from an EMBL/GenBank/DDBJ whole genome shotgun (WGS) entry which is preliminary data.</text>
</comment>
<dbReference type="PANTHER" id="PTHR40765:SF2">
    <property type="entry name" value="ESX-2 SECRETION SYSTEM ATPASE ECCB2"/>
    <property type="match status" value="1"/>
</dbReference>
<dbReference type="InterPro" id="IPR044857">
    <property type="entry name" value="T7SS_EccB_R1"/>
</dbReference>
<evidence type="ECO:0000313" key="3">
    <source>
        <dbReference type="EMBL" id="MFC4034381.1"/>
    </source>
</evidence>
<evidence type="ECO:0000313" key="4">
    <source>
        <dbReference type="Proteomes" id="UP001595765"/>
    </source>
</evidence>
<gene>
    <name evidence="3" type="primary">eccB</name>
    <name evidence="3" type="ORF">ACFO3J_23300</name>
</gene>
<keyword evidence="2" id="KW-0812">Transmembrane</keyword>
<feature type="region of interest" description="Disordered" evidence="1">
    <location>
        <begin position="461"/>
        <end position="493"/>
    </location>
</feature>